<dbReference type="Proteomes" id="UP000235145">
    <property type="component" value="Unassembled WGS sequence"/>
</dbReference>
<keyword evidence="3" id="KW-1185">Reference proteome</keyword>
<accession>A0A9R1VHF2</accession>
<organism evidence="2 3">
    <name type="scientific">Lactuca sativa</name>
    <name type="common">Garden lettuce</name>
    <dbReference type="NCBI Taxonomy" id="4236"/>
    <lineage>
        <taxon>Eukaryota</taxon>
        <taxon>Viridiplantae</taxon>
        <taxon>Streptophyta</taxon>
        <taxon>Embryophyta</taxon>
        <taxon>Tracheophyta</taxon>
        <taxon>Spermatophyta</taxon>
        <taxon>Magnoliopsida</taxon>
        <taxon>eudicotyledons</taxon>
        <taxon>Gunneridae</taxon>
        <taxon>Pentapetalae</taxon>
        <taxon>asterids</taxon>
        <taxon>campanulids</taxon>
        <taxon>Asterales</taxon>
        <taxon>Asteraceae</taxon>
        <taxon>Cichorioideae</taxon>
        <taxon>Cichorieae</taxon>
        <taxon>Lactucinae</taxon>
        <taxon>Lactuca</taxon>
    </lineage>
</organism>
<keyword evidence="1" id="KW-0732">Signal</keyword>
<evidence type="ECO:0000313" key="3">
    <source>
        <dbReference type="Proteomes" id="UP000235145"/>
    </source>
</evidence>
<reference evidence="2 3" key="1">
    <citation type="journal article" date="2017" name="Nat. Commun.">
        <title>Genome assembly with in vitro proximity ligation data and whole-genome triplication in lettuce.</title>
        <authorList>
            <person name="Reyes-Chin-Wo S."/>
            <person name="Wang Z."/>
            <person name="Yang X."/>
            <person name="Kozik A."/>
            <person name="Arikit S."/>
            <person name="Song C."/>
            <person name="Xia L."/>
            <person name="Froenicke L."/>
            <person name="Lavelle D.O."/>
            <person name="Truco M.J."/>
            <person name="Xia R."/>
            <person name="Zhu S."/>
            <person name="Xu C."/>
            <person name="Xu H."/>
            <person name="Xu X."/>
            <person name="Cox K."/>
            <person name="Korf I."/>
            <person name="Meyers B.C."/>
            <person name="Michelmore R.W."/>
        </authorList>
    </citation>
    <scope>NUCLEOTIDE SEQUENCE [LARGE SCALE GENOMIC DNA]</scope>
    <source>
        <strain evidence="3">cv. Salinas</strain>
        <tissue evidence="2">Seedlings</tissue>
    </source>
</reference>
<feature type="chain" id="PRO_5040504866" evidence="1">
    <location>
        <begin position="22"/>
        <end position="96"/>
    </location>
</feature>
<proteinExistence type="predicted"/>
<name>A0A9R1VHF2_LACSA</name>
<evidence type="ECO:0000256" key="1">
    <source>
        <dbReference type="SAM" id="SignalP"/>
    </source>
</evidence>
<dbReference type="AlphaFoldDB" id="A0A9R1VHF2"/>
<feature type="signal peptide" evidence="1">
    <location>
        <begin position="1"/>
        <end position="21"/>
    </location>
</feature>
<comment type="caution">
    <text evidence="2">The sequence shown here is derived from an EMBL/GenBank/DDBJ whole genome shotgun (WGS) entry which is preliminary data.</text>
</comment>
<sequence>MLFIRSMYVIIFILMKEQVFSVDEQVIRINYEEQQEKFEFSKYDTLDNVNLQIVDTSNINDCGYSYANLGSDCNNDPRKHNSFTGVYNQAGAFPRS</sequence>
<evidence type="ECO:0000313" key="2">
    <source>
        <dbReference type="EMBL" id="KAJ0205334.1"/>
    </source>
</evidence>
<dbReference type="EMBL" id="NBSK02000005">
    <property type="protein sequence ID" value="KAJ0205334.1"/>
    <property type="molecule type" value="Genomic_DNA"/>
</dbReference>
<gene>
    <name evidence="2" type="ORF">LSAT_V11C500247660</name>
</gene>
<protein>
    <submittedName>
        <fullName evidence="2">Uncharacterized protein</fullName>
    </submittedName>
</protein>